<organism evidence="1">
    <name type="scientific">marine sediment metagenome</name>
    <dbReference type="NCBI Taxonomy" id="412755"/>
    <lineage>
        <taxon>unclassified sequences</taxon>
        <taxon>metagenomes</taxon>
        <taxon>ecological metagenomes</taxon>
    </lineage>
</organism>
<sequence length="89" mass="9522">PRIDGGEANAVDDEHPTELEDGYYIFDITQAETNGNYILICPASSTENIQVIGCPAAVWTCEAMRGTDSAATEAKQDTLTALFPEAQKG</sequence>
<feature type="non-terminal residue" evidence="1">
    <location>
        <position position="1"/>
    </location>
</feature>
<dbReference type="EMBL" id="BARU01021259">
    <property type="protein sequence ID" value="GAH58585.1"/>
    <property type="molecule type" value="Genomic_DNA"/>
</dbReference>
<proteinExistence type="predicted"/>
<evidence type="ECO:0000313" key="1">
    <source>
        <dbReference type="EMBL" id="GAH58585.1"/>
    </source>
</evidence>
<dbReference type="AlphaFoldDB" id="X1HNI4"/>
<accession>X1HNI4</accession>
<comment type="caution">
    <text evidence="1">The sequence shown here is derived from an EMBL/GenBank/DDBJ whole genome shotgun (WGS) entry which is preliminary data.</text>
</comment>
<protein>
    <submittedName>
        <fullName evidence="1">Uncharacterized protein</fullName>
    </submittedName>
</protein>
<gene>
    <name evidence="1" type="ORF">S03H2_34809</name>
</gene>
<reference evidence="1" key="1">
    <citation type="journal article" date="2014" name="Front. Microbiol.">
        <title>High frequency of phylogenetically diverse reductive dehalogenase-homologous genes in deep subseafloor sedimentary metagenomes.</title>
        <authorList>
            <person name="Kawai M."/>
            <person name="Futagami T."/>
            <person name="Toyoda A."/>
            <person name="Takaki Y."/>
            <person name="Nishi S."/>
            <person name="Hori S."/>
            <person name="Arai W."/>
            <person name="Tsubouchi T."/>
            <person name="Morono Y."/>
            <person name="Uchiyama I."/>
            <person name="Ito T."/>
            <person name="Fujiyama A."/>
            <person name="Inagaki F."/>
            <person name="Takami H."/>
        </authorList>
    </citation>
    <scope>NUCLEOTIDE SEQUENCE</scope>
    <source>
        <strain evidence="1">Expedition CK06-06</strain>
    </source>
</reference>
<name>X1HNI4_9ZZZZ</name>